<feature type="transmembrane region" description="Helical" evidence="1">
    <location>
        <begin position="56"/>
        <end position="80"/>
    </location>
</feature>
<keyword evidence="1" id="KW-1133">Transmembrane helix</keyword>
<dbReference type="Gene3D" id="2.30.42.10">
    <property type="match status" value="1"/>
</dbReference>
<feature type="transmembrane region" description="Helical" evidence="1">
    <location>
        <begin position="12"/>
        <end position="36"/>
    </location>
</feature>
<feature type="transmembrane region" description="Helical" evidence="1">
    <location>
        <begin position="131"/>
        <end position="154"/>
    </location>
</feature>
<feature type="transmembrane region" description="Helical" evidence="1">
    <location>
        <begin position="166"/>
        <end position="188"/>
    </location>
</feature>
<evidence type="ECO:0008006" key="4">
    <source>
        <dbReference type="Google" id="ProtNLM"/>
    </source>
</evidence>
<dbReference type="InterPro" id="IPR036034">
    <property type="entry name" value="PDZ_sf"/>
</dbReference>
<evidence type="ECO:0000256" key="1">
    <source>
        <dbReference type="SAM" id="Phobius"/>
    </source>
</evidence>
<dbReference type="RefSeq" id="WP_090933115.1">
    <property type="nucleotide sequence ID" value="NZ_FOTS01000005.1"/>
</dbReference>
<sequence length="418" mass="46469">MFPWQELIRLSVGGVVAAFFEPIFWMIIALVGFQYWKLQKSQLRMFGVCGFSLTQQIALAICLGSIGGIVGTFLLTLVGINVDQLGLAYIWPVAILLMMVNMRFLCFAYAGGVVALSKVLFGWPSVDVSQVLVLVAVLHITESILIAISGIYGSMPIVLQRKNGQLVGAFNLQNFWPLPLLLMSAVAVPELNVPEGVLGMPDWWPLLPVQGVLPEGNIWMYAMVSVVAALGYTDIAVASSPQMRRRKSALHLGLYSIVLLALALLSVHYKWLQAVAAMVSFLGHEMLIQIDSRQELEGLPRYVPPAKGLMVLDTVVDTPAQKAGLKSGDILLKLHNLTINTKEQLAEAIFLAPPVFLVEIMRNERKIEKKVKFSQNHKMLGVMLVPEGNELYYVQLTEDKFWLWEKVKNVWGKNHKSD</sequence>
<dbReference type="AlphaFoldDB" id="A0A1I4HVQ0"/>
<gene>
    <name evidence="2" type="ORF">SAMN04490355_100570</name>
</gene>
<keyword evidence="1" id="KW-0812">Transmembrane</keyword>
<dbReference type="STRING" id="1123291.SAMN04490355_100570"/>
<feature type="transmembrane region" description="Helical" evidence="1">
    <location>
        <begin position="249"/>
        <end position="265"/>
    </location>
</feature>
<dbReference type="EMBL" id="FOTS01000005">
    <property type="protein sequence ID" value="SFL45920.1"/>
    <property type="molecule type" value="Genomic_DNA"/>
</dbReference>
<dbReference type="Proteomes" id="UP000199520">
    <property type="component" value="Unassembled WGS sequence"/>
</dbReference>
<name>A0A1I4HVQ0_9FIRM</name>
<proteinExistence type="predicted"/>
<organism evidence="2 3">
    <name type="scientific">Pelosinus propionicus DSM 13327</name>
    <dbReference type="NCBI Taxonomy" id="1123291"/>
    <lineage>
        <taxon>Bacteria</taxon>
        <taxon>Bacillati</taxon>
        <taxon>Bacillota</taxon>
        <taxon>Negativicutes</taxon>
        <taxon>Selenomonadales</taxon>
        <taxon>Sporomusaceae</taxon>
        <taxon>Pelosinus</taxon>
    </lineage>
</organism>
<evidence type="ECO:0000313" key="3">
    <source>
        <dbReference type="Proteomes" id="UP000199520"/>
    </source>
</evidence>
<keyword evidence="1" id="KW-0472">Membrane</keyword>
<reference evidence="3" key="1">
    <citation type="submission" date="2016-10" db="EMBL/GenBank/DDBJ databases">
        <authorList>
            <person name="Varghese N."/>
            <person name="Submissions S."/>
        </authorList>
    </citation>
    <scope>NUCLEOTIDE SEQUENCE [LARGE SCALE GENOMIC DNA]</scope>
    <source>
        <strain evidence="3">DSM 13327</strain>
    </source>
</reference>
<dbReference type="SUPFAM" id="SSF50156">
    <property type="entry name" value="PDZ domain-like"/>
    <property type="match status" value="1"/>
</dbReference>
<accession>A0A1I4HVQ0</accession>
<evidence type="ECO:0000313" key="2">
    <source>
        <dbReference type="EMBL" id="SFL45920.1"/>
    </source>
</evidence>
<protein>
    <recommendedName>
        <fullName evidence="4">PDZ domain-containing protein</fullName>
    </recommendedName>
</protein>
<feature type="transmembrane region" description="Helical" evidence="1">
    <location>
        <begin position="87"/>
        <end position="111"/>
    </location>
</feature>
<dbReference type="OrthoDB" id="198399at2"/>
<feature type="transmembrane region" description="Helical" evidence="1">
    <location>
        <begin position="218"/>
        <end position="237"/>
    </location>
</feature>
<keyword evidence="3" id="KW-1185">Reference proteome</keyword>